<dbReference type="RefSeq" id="WP_073355798.1">
    <property type="nucleotide sequence ID" value="NZ_FRBU01000097.1"/>
</dbReference>
<gene>
    <name evidence="1" type="ORF">SAMN05443669_10971</name>
</gene>
<proteinExistence type="predicted"/>
<keyword evidence="2" id="KW-1185">Reference proteome</keyword>
<dbReference type="AlphaFoldDB" id="A0A1M7LYH0"/>
<dbReference type="Proteomes" id="UP000184260">
    <property type="component" value="Unassembled WGS sequence"/>
</dbReference>
<reference evidence="2" key="1">
    <citation type="submission" date="2016-11" db="EMBL/GenBank/DDBJ databases">
        <authorList>
            <person name="Varghese N."/>
            <person name="Submissions S."/>
        </authorList>
    </citation>
    <scope>NUCLEOTIDE SEQUENCE [LARGE SCALE GENOMIC DNA]</scope>
    <source>
        <strain evidence="2">DSM 3661</strain>
    </source>
</reference>
<evidence type="ECO:0000313" key="1">
    <source>
        <dbReference type="EMBL" id="SHM83254.1"/>
    </source>
</evidence>
<accession>A0A1M7LYH0</accession>
<evidence type="ECO:0000313" key="2">
    <source>
        <dbReference type="Proteomes" id="UP000184260"/>
    </source>
</evidence>
<organism evidence="1 2">
    <name type="scientific">Flavobacterium xanthum</name>
    <dbReference type="NCBI Taxonomy" id="69322"/>
    <lineage>
        <taxon>Bacteria</taxon>
        <taxon>Pseudomonadati</taxon>
        <taxon>Bacteroidota</taxon>
        <taxon>Flavobacteriia</taxon>
        <taxon>Flavobacteriales</taxon>
        <taxon>Flavobacteriaceae</taxon>
        <taxon>Flavobacterium</taxon>
    </lineage>
</organism>
<name>A0A1M7LYH0_9FLAO</name>
<dbReference type="EMBL" id="FRBU01000097">
    <property type="protein sequence ID" value="SHM83254.1"/>
    <property type="molecule type" value="Genomic_DNA"/>
</dbReference>
<protein>
    <submittedName>
        <fullName evidence="1">Uncharacterized protein</fullName>
    </submittedName>
</protein>
<dbReference type="OrthoDB" id="8235971at2"/>
<sequence length="280" mass="33799">MERIFKRYKSDNGKKIYRISFCAYFDILGFAEKVKNENIDFFNHYLKVLEGELNYLNTEHDFENKEGRKRFELKIFTDNFVIRYPWNHEDGEIELGDLFDVLSRIQLTFAQKGIFIKGAISYSNLYMDENIVIGPALIESYKLEESHAIYPRIILSENAKEVVNQHINFYAKDFPIPQKSTYLIDKDGYYFLNYLYFLIENFEVDYPNYTYVSKEMILHKNAIEEELTSNNINERVFEKFIWCAEYHNFFCDNFLHPEFYKHSELKIKNELFERKMNIIE</sequence>